<dbReference type="PROSITE" id="PS51257">
    <property type="entry name" value="PROKAR_LIPOPROTEIN"/>
    <property type="match status" value="1"/>
</dbReference>
<protein>
    <recommendedName>
        <fullName evidence="5">Secreted protein</fullName>
    </recommendedName>
</protein>
<evidence type="ECO:0000256" key="1">
    <source>
        <dbReference type="SAM" id="MobiDB-lite"/>
    </source>
</evidence>
<feature type="compositionally biased region" description="Basic and acidic residues" evidence="1">
    <location>
        <begin position="114"/>
        <end position="128"/>
    </location>
</feature>
<dbReference type="EMBL" id="JEMA01000874">
    <property type="protein sequence ID" value="KYF64929.1"/>
    <property type="molecule type" value="Genomic_DNA"/>
</dbReference>
<feature type="region of interest" description="Disordered" evidence="1">
    <location>
        <begin position="32"/>
        <end position="59"/>
    </location>
</feature>
<name>A0A150QAC9_SORCE</name>
<reference evidence="3 4" key="1">
    <citation type="submission" date="2014-02" db="EMBL/GenBank/DDBJ databases">
        <title>The small core and large imbalanced accessory genome model reveals a collaborative survival strategy of Sorangium cellulosum strains in nature.</title>
        <authorList>
            <person name="Han K."/>
            <person name="Peng R."/>
            <person name="Blom J."/>
            <person name="Li Y.-Z."/>
        </authorList>
    </citation>
    <scope>NUCLEOTIDE SEQUENCE [LARGE SCALE GENOMIC DNA]</scope>
    <source>
        <strain evidence="3 4">So0008-312</strain>
    </source>
</reference>
<proteinExistence type="predicted"/>
<evidence type="ECO:0000313" key="3">
    <source>
        <dbReference type="EMBL" id="KYF64929.1"/>
    </source>
</evidence>
<gene>
    <name evidence="3" type="ORF">BE15_41170</name>
</gene>
<evidence type="ECO:0000256" key="2">
    <source>
        <dbReference type="SAM" id="SignalP"/>
    </source>
</evidence>
<organism evidence="3 4">
    <name type="scientific">Sorangium cellulosum</name>
    <name type="common">Polyangium cellulosum</name>
    <dbReference type="NCBI Taxonomy" id="56"/>
    <lineage>
        <taxon>Bacteria</taxon>
        <taxon>Pseudomonadati</taxon>
        <taxon>Myxococcota</taxon>
        <taxon>Polyangia</taxon>
        <taxon>Polyangiales</taxon>
        <taxon>Polyangiaceae</taxon>
        <taxon>Sorangium</taxon>
    </lineage>
</organism>
<accession>A0A150QAC9</accession>
<dbReference type="Proteomes" id="UP000075260">
    <property type="component" value="Unassembled WGS sequence"/>
</dbReference>
<feature type="chain" id="PRO_5007566717" description="Secreted protein" evidence="2">
    <location>
        <begin position="27"/>
        <end position="128"/>
    </location>
</feature>
<feature type="region of interest" description="Disordered" evidence="1">
    <location>
        <begin position="76"/>
        <end position="128"/>
    </location>
</feature>
<evidence type="ECO:0008006" key="5">
    <source>
        <dbReference type="Google" id="ProtNLM"/>
    </source>
</evidence>
<comment type="caution">
    <text evidence="3">The sequence shown here is derived from an EMBL/GenBank/DDBJ whole genome shotgun (WGS) entry which is preliminary data.</text>
</comment>
<evidence type="ECO:0000313" key="4">
    <source>
        <dbReference type="Proteomes" id="UP000075260"/>
    </source>
</evidence>
<feature type="signal peptide" evidence="2">
    <location>
        <begin position="1"/>
        <end position="26"/>
    </location>
</feature>
<dbReference type="AlphaFoldDB" id="A0A150QAC9"/>
<sequence>MRGCWTSWLFGGLAAPLLLIVGCAIAPAEHDEQGVEPWSDLDPMISDEASGRSDDLDGDVGLPVIDVVTPGSLRQRDVALPSADERWPATSYVRSRERDDSEPDPLPWCPPGRTDSHDKTPSDSDGTR</sequence>
<keyword evidence="2" id="KW-0732">Signal</keyword>